<dbReference type="AlphaFoldDB" id="A0A0W0ZFT6"/>
<keyword evidence="3" id="KW-1185">Reference proteome</keyword>
<dbReference type="EMBL" id="LNYY01000019">
    <property type="protein sequence ID" value="KTD67844.1"/>
    <property type="molecule type" value="Genomic_DNA"/>
</dbReference>
<feature type="compositionally biased region" description="Basic and acidic residues" evidence="1">
    <location>
        <begin position="339"/>
        <end position="349"/>
    </location>
</feature>
<gene>
    <name evidence="2" type="ORF">Lste_1002</name>
</gene>
<dbReference type="PATRIC" id="fig|947033.5.peg.1071"/>
<accession>A0A0W0ZFT6</accession>
<evidence type="ECO:0000313" key="3">
    <source>
        <dbReference type="Proteomes" id="UP000054926"/>
    </source>
</evidence>
<proteinExistence type="predicted"/>
<protein>
    <submittedName>
        <fullName evidence="2">Uncharacterized protein</fullName>
    </submittedName>
</protein>
<dbReference type="RefSeq" id="WP_068310901.1">
    <property type="nucleotide sequence ID" value="NZ_LNYY01000019.1"/>
</dbReference>
<sequence length="349" mass="39091">MPKSIGTLYSESRLIAKTINRITVEPERVELNDWRAEAKLLASSGGSCLSSTTLLVKGKHVPTYGFDGRCYGFLFEAEKCNVYDVSPNDSNSNRETKFAKRKERAGVDLLKSNAVGAKTLDELAVEVGQRDGQMNEVLLDAWKSSCVGLFVRKIDLDSQNPRALMHYYQSLLEIALIRKYLVQAFNYPEDFKICQYDERAGRLLTFPNMEELIVYARMHGVNDKTFPELFRLLDDKHHFEPMPEPTKVGEFLAARDLSPSLQTEVVAKLVKDYEPFDGRALDATSILLEVVDNVAGIAESTICDVITECQEKERLGASAQALRTKSIFAEESSTSSAEGLKDEDLRPTL</sequence>
<evidence type="ECO:0000256" key="1">
    <source>
        <dbReference type="SAM" id="MobiDB-lite"/>
    </source>
</evidence>
<dbReference type="Proteomes" id="UP000054926">
    <property type="component" value="Unassembled WGS sequence"/>
</dbReference>
<name>A0A0W0ZFT6_9GAMM</name>
<evidence type="ECO:0000313" key="2">
    <source>
        <dbReference type="EMBL" id="KTD67844.1"/>
    </source>
</evidence>
<reference evidence="2 3" key="1">
    <citation type="submission" date="2015-11" db="EMBL/GenBank/DDBJ databases">
        <title>Genomic analysis of 38 Legionella species identifies large and diverse effector repertoires.</title>
        <authorList>
            <person name="Burstein D."/>
            <person name="Amaro F."/>
            <person name="Zusman T."/>
            <person name="Lifshitz Z."/>
            <person name="Cohen O."/>
            <person name="Gilbert J.A."/>
            <person name="Pupko T."/>
            <person name="Shuman H.A."/>
            <person name="Segal G."/>
        </authorList>
    </citation>
    <scope>NUCLEOTIDE SEQUENCE [LARGE SCALE GENOMIC DNA]</scope>
    <source>
        <strain evidence="2 3">IMVS3376</strain>
    </source>
</reference>
<comment type="caution">
    <text evidence="2">The sequence shown here is derived from an EMBL/GenBank/DDBJ whole genome shotgun (WGS) entry which is preliminary data.</text>
</comment>
<organism evidence="2 3">
    <name type="scientific">Legionella steelei</name>
    <dbReference type="NCBI Taxonomy" id="947033"/>
    <lineage>
        <taxon>Bacteria</taxon>
        <taxon>Pseudomonadati</taxon>
        <taxon>Pseudomonadota</taxon>
        <taxon>Gammaproteobacteria</taxon>
        <taxon>Legionellales</taxon>
        <taxon>Legionellaceae</taxon>
        <taxon>Legionella</taxon>
    </lineage>
</organism>
<feature type="region of interest" description="Disordered" evidence="1">
    <location>
        <begin position="330"/>
        <end position="349"/>
    </location>
</feature>